<feature type="compositionally biased region" description="Polar residues" evidence="1">
    <location>
        <begin position="1318"/>
        <end position="1329"/>
    </location>
</feature>
<dbReference type="Gene3D" id="3.90.190.10">
    <property type="entry name" value="Protein tyrosine phosphatase superfamily"/>
    <property type="match status" value="1"/>
</dbReference>
<dbReference type="SUPFAM" id="SSF52799">
    <property type="entry name" value="(Phosphotyrosine protein) phosphatases II"/>
    <property type="match status" value="1"/>
</dbReference>
<dbReference type="EMBL" id="CAXDID020000051">
    <property type="protein sequence ID" value="CAL6005453.1"/>
    <property type="molecule type" value="Genomic_DNA"/>
</dbReference>
<evidence type="ECO:0000313" key="3">
    <source>
        <dbReference type="EMBL" id="CAL6005453.1"/>
    </source>
</evidence>
<dbReference type="SUPFAM" id="SSF56112">
    <property type="entry name" value="Protein kinase-like (PK-like)"/>
    <property type="match status" value="1"/>
</dbReference>
<evidence type="ECO:0000256" key="1">
    <source>
        <dbReference type="SAM" id="MobiDB-lite"/>
    </source>
</evidence>
<name>A0ABP1I606_9EUKA</name>
<feature type="region of interest" description="Disordered" evidence="1">
    <location>
        <begin position="248"/>
        <end position="271"/>
    </location>
</feature>
<accession>A0ABP1I606</accession>
<dbReference type="Pfam" id="PF00069">
    <property type="entry name" value="Pkinase"/>
    <property type="match status" value="1"/>
</dbReference>
<dbReference type="PANTHER" id="PTHR44305">
    <property type="entry name" value="SI:DKEY-192D15.2-RELATED"/>
    <property type="match status" value="1"/>
</dbReference>
<dbReference type="PROSITE" id="PS50011">
    <property type="entry name" value="PROTEIN_KINASE_DOM"/>
    <property type="match status" value="1"/>
</dbReference>
<sequence>MDVLKIFQQTKLEENLSIQYLASQLKNAQSRDRISDIVGKISKQFLCNLDRETFFKLNIPKILFDIALQPQIDNNIFDQCSNLLKLVLQETPHQAQSLLQIIVTSFHKPKYTEQIKFFLLIGQICNSSGSAQSVIDSTCGVLIIKFYRSLIKGENFNCQVTDAMSYQDYVDHDEVMDDEKSSQSQMSSLSLDEDLIHTKKKGGTESPASARSMLSEFAKTIYGDDIIQQPNHRSNYVAADSRQLSQMDPYDGKEEFSQDQFSQDNDNEDSQDNIIHFSQSKDDLKNGEHTIQIKQLLNLPTRIPDNKQHKYDLGMDEEYNTNIRTSQILNQQLNSGAKDKVVFPLNLSTTYNSTTDTGVGSSSHNQNTQLLASDLISSQEEDGSEQNFDTEEIVVQKEKLMKAGPMTQYVQKITKRPKFVPKLNLSKLKEIQFEFGGEPQVNRIFDNEVSQKVISPLIATHAKVADQMFQDKVNQIAKAKKGQTLLQEVGNLIGQYTAMSDYPYITSQKKVKQEIISEVLFMTTKPQIPNLDLFYENARELPDQQFEFNELIKLSSVINKLQIGNQQRIGCMYIFHQLLINTSQQCVELFHDSIQVLIYDILQQRSKKSGFCSAVISSSMAFLSELNSISYPYFHDEWNSAMTKMYQYIDTPFRFWDEVSRKYVTQEKDGMKLIERRTVVLPNYFNLLQRLEGLRRSFLSEIKLLCEKLKSLCKCYQNLSAIEDIPVILGTLSDIVKSASDSNYMKVAVIEYGLVSFLKLLDLLVSKKIKSRQYYVFISHRILQLFNALIDSSGNAIDLQTGNMNNIFISIFALQEISVNQWLKRYAYLILMNSRVKIELSGLFINQQQCDQTFDSMRQTFFNFTKNFAIQLKQQLFKCNYNAPRELFQFKNDQLQQLTIAKMSNLIEQNSPLGIDDNFELQYNLNILPLHQMLNYQVNDQEMFQLQNKTVFQKQHNTISDKTVKNNFKLDLSDNTYLSDYDVGVLMQFMFLNQAQVLESNTGRDIYVACLEALQNYISIPGVLELINKTQINKYVVYHYISFLKFYNSSILSLNKGFTISNFTLARHHLQILNSFSQTEDESVRQHIFIIKIVDFLTQQLQFEASLTKEEAKNIQLKYNLQDDIITENIEATMYNPADSLGELNLENETNLQKPKNDDMKKSVNNTNNTNNNTVSELNNTPKIFNKLSNKSNNLKIDVVSTKSIEPYQQVMSPTIFNLNNAWTDGSTVISPRMLNDKENSNQVQTIKEQVKKQEPESTDSDSDGWGKTATRLGIDLKVTSQVPSVVDLRIDTPQLQQLPLSNLSLVKTQQKVNISIESANKTQTSQTLSSDSSDSESSDIPVPVKKVIPKPMLQLNLNSAIPKLQITEKKVDENILQKSIGKLNIDLKSKENMKAATVDINMKLHLVVGQQNSAKTQAKTQAISGIPAIPIYYDIELHQTIILFIMQLIIKPQTGTFDQNYVTQFPSNSNMQNILYILHEHLNSPINKKVLQSLLQKKLDTSQERLFRLLCYQKFNSELYKLQQYKLLAKGAFGEVYSGNVSLARSQQLQKCATPVAIKVQRLSQNINDRCVLYDLFNEITVMEKLQKYQNFCQIYDYGVTPEGYIMVMQKYHTSFRNFRYQLFKKQSIIPYCKNQQKALPLYGHEESLMRFVRIFLMAYILFLEELSLMHQQNIIHFDLKADNIFINPATIQWLSLNNIPALDETGEFQYELLNHFKNIKHQSQLPFTISIADFGESHIFCSEEDKYSQLSKGTEFNKSPEMLISANQQSKFKRGQAKGAGPLSDVWSAGCTLYEMLTNDFLFYDADWIRFFLRVSAINTKVEFAKDSFTFADVPQLAQCVRGIRLIPEKRAMLGNCQPLIDLIEFQLVQDPANRPSVQQCIDMTKCVLKYYFPPSYQFDPSDPSPQQQNLPGCVFAGNGWNFEIIGSLEECMGNPNDILTPQVMITNLDANVKGTKLSPIRSQQSTHPSDVFQNGFLLLGSVNDLANRQFVNSMNIQTVVDCTIQTRAQTTYINRVYRPNGKLLQLAKINYSKVNKEQFKDIIISLEQIFDAVRCTRALNGCVFFADETGSGLAANLVLACLMEFESMYLYQSAVYLKRIRPSIVLNPNFMELLLIWHDKRTKIGIKLMNMFSQKLNDRILMEDPEIYNFATIRIAKANYRCICGRTFFVLKPTAHFQYVLCNCVCSDEYGKTSHNNEATDCPTTSCRTLQNYYTSIYGLKMYKMLYLYSVDTDFISNWARSTQQVALIETFPNAENKQLQFRAVDETRAPLYRIQNKDGWRLNYCVLCGAPTHYMRQKKNKNEMCVIANFSNK</sequence>
<dbReference type="PANTHER" id="PTHR44305:SF25">
    <property type="entry name" value="CHROMOSOME UNDETERMINED SCAFFOLD_9, WHOLE GENOME SHOTGUN SEQUENCE"/>
    <property type="match status" value="1"/>
</dbReference>
<feature type="domain" description="Protein kinase" evidence="2">
    <location>
        <begin position="1523"/>
        <end position="1895"/>
    </location>
</feature>
<dbReference type="GO" id="GO:0016301">
    <property type="term" value="F:kinase activity"/>
    <property type="evidence" value="ECO:0007669"/>
    <property type="project" value="UniProtKB-KW"/>
</dbReference>
<keyword evidence="3" id="KW-0808">Transferase</keyword>
<dbReference type="InterPro" id="IPR008271">
    <property type="entry name" value="Ser/Thr_kinase_AS"/>
</dbReference>
<dbReference type="SMART" id="SM00220">
    <property type="entry name" value="S_TKc"/>
    <property type="match status" value="1"/>
</dbReference>
<feature type="region of interest" description="Disordered" evidence="1">
    <location>
        <begin position="1318"/>
        <end position="1343"/>
    </location>
</feature>
<dbReference type="InterPro" id="IPR029021">
    <property type="entry name" value="Prot-tyrosine_phosphatase-like"/>
</dbReference>
<organism evidence="3 4">
    <name type="scientific">Hexamita inflata</name>
    <dbReference type="NCBI Taxonomy" id="28002"/>
    <lineage>
        <taxon>Eukaryota</taxon>
        <taxon>Metamonada</taxon>
        <taxon>Diplomonadida</taxon>
        <taxon>Hexamitidae</taxon>
        <taxon>Hexamitinae</taxon>
        <taxon>Hexamita</taxon>
    </lineage>
</organism>
<dbReference type="Gene3D" id="3.30.200.20">
    <property type="entry name" value="Phosphorylase Kinase, domain 1"/>
    <property type="match status" value="1"/>
</dbReference>
<keyword evidence="4" id="KW-1185">Reference proteome</keyword>
<comment type="caution">
    <text evidence="3">The sequence shown here is derived from an EMBL/GenBank/DDBJ whole genome shotgun (WGS) entry which is preliminary data.</text>
</comment>
<dbReference type="Proteomes" id="UP001642409">
    <property type="component" value="Unassembled WGS sequence"/>
</dbReference>
<proteinExistence type="predicted"/>
<feature type="compositionally biased region" description="Low complexity" evidence="1">
    <location>
        <begin position="1165"/>
        <end position="1179"/>
    </location>
</feature>
<dbReference type="InterPro" id="IPR011009">
    <property type="entry name" value="Kinase-like_dom_sf"/>
</dbReference>
<dbReference type="InterPro" id="IPR000719">
    <property type="entry name" value="Prot_kinase_dom"/>
</dbReference>
<reference evidence="3 4" key="1">
    <citation type="submission" date="2024-07" db="EMBL/GenBank/DDBJ databases">
        <authorList>
            <person name="Akdeniz Z."/>
        </authorList>
    </citation>
    <scope>NUCLEOTIDE SEQUENCE [LARGE SCALE GENOMIC DNA]</scope>
</reference>
<keyword evidence="3" id="KW-0418">Kinase</keyword>
<gene>
    <name evidence="3" type="ORF">HINF_LOCUS19379</name>
</gene>
<dbReference type="InterPro" id="IPR053083">
    <property type="entry name" value="TF_kinase-domain_protein"/>
</dbReference>
<dbReference type="Gene3D" id="1.10.510.10">
    <property type="entry name" value="Transferase(Phosphotransferase) domain 1"/>
    <property type="match status" value="1"/>
</dbReference>
<evidence type="ECO:0000313" key="4">
    <source>
        <dbReference type="Proteomes" id="UP001642409"/>
    </source>
</evidence>
<dbReference type="PROSITE" id="PS00108">
    <property type="entry name" value="PROTEIN_KINASE_ST"/>
    <property type="match status" value="1"/>
</dbReference>
<feature type="region of interest" description="Disordered" evidence="1">
    <location>
        <begin position="1152"/>
        <end position="1179"/>
    </location>
</feature>
<protein>
    <submittedName>
        <fullName evidence="3">Kinase</fullName>
    </submittedName>
</protein>
<evidence type="ECO:0000259" key="2">
    <source>
        <dbReference type="PROSITE" id="PS50011"/>
    </source>
</evidence>
<feature type="region of interest" description="Disordered" evidence="1">
    <location>
        <begin position="1249"/>
        <end position="1268"/>
    </location>
</feature>